<reference evidence="1 2" key="1">
    <citation type="journal article" date="2019" name="Int. J. Syst. Evol. Microbiol.">
        <title>The Global Catalogue of Microorganisms (GCM) 10K type strain sequencing project: providing services to taxonomists for standard genome sequencing and annotation.</title>
        <authorList>
            <consortium name="The Broad Institute Genomics Platform"/>
            <consortium name="The Broad Institute Genome Sequencing Center for Infectious Disease"/>
            <person name="Wu L."/>
            <person name="Ma J."/>
        </authorList>
    </citation>
    <scope>NUCLEOTIDE SEQUENCE [LARGE SCALE GENOMIC DNA]</scope>
    <source>
        <strain evidence="1 2">JCM 15478</strain>
    </source>
</reference>
<dbReference type="Proteomes" id="UP001500016">
    <property type="component" value="Unassembled WGS sequence"/>
</dbReference>
<evidence type="ECO:0000313" key="1">
    <source>
        <dbReference type="EMBL" id="GAA2071034.1"/>
    </source>
</evidence>
<comment type="caution">
    <text evidence="1">The sequence shown here is derived from an EMBL/GenBank/DDBJ whole genome shotgun (WGS) entry which is preliminary data.</text>
</comment>
<dbReference type="EMBL" id="BAAAPE010000007">
    <property type="protein sequence ID" value="GAA2071034.1"/>
    <property type="molecule type" value="Genomic_DNA"/>
</dbReference>
<accession>A0ABN2VTD5</accession>
<gene>
    <name evidence="1" type="ORF">GCM10009801_22210</name>
</gene>
<protein>
    <submittedName>
        <fullName evidence="1">Uncharacterized protein</fullName>
    </submittedName>
</protein>
<name>A0ABN2VTD5_9ACTN</name>
<evidence type="ECO:0000313" key="2">
    <source>
        <dbReference type="Proteomes" id="UP001500016"/>
    </source>
</evidence>
<keyword evidence="2" id="KW-1185">Reference proteome</keyword>
<proteinExistence type="predicted"/>
<organism evidence="1 2">
    <name type="scientific">Streptomyces albiaxialis</name>
    <dbReference type="NCBI Taxonomy" id="329523"/>
    <lineage>
        <taxon>Bacteria</taxon>
        <taxon>Bacillati</taxon>
        <taxon>Actinomycetota</taxon>
        <taxon>Actinomycetes</taxon>
        <taxon>Kitasatosporales</taxon>
        <taxon>Streptomycetaceae</taxon>
        <taxon>Streptomyces</taxon>
    </lineage>
</organism>
<sequence>MGVTGILTFLRRLTDPTGPDILPGVLPDVLPPARQNTGGSV</sequence>